<keyword evidence="11" id="KW-1185">Reference proteome</keyword>
<protein>
    <submittedName>
        <fullName evidence="10">Uncharacterized protein</fullName>
    </submittedName>
</protein>
<accession>A0AAD3TCC9</accession>
<feature type="region of interest" description="Disordered" evidence="7">
    <location>
        <begin position="213"/>
        <end position="254"/>
    </location>
</feature>
<evidence type="ECO:0000313" key="11">
    <source>
        <dbReference type="Proteomes" id="UP001279734"/>
    </source>
</evidence>
<feature type="region of interest" description="Disordered" evidence="7">
    <location>
        <begin position="69"/>
        <end position="145"/>
    </location>
</feature>
<keyword evidence="2" id="KW-0217">Developmental protein</keyword>
<evidence type="ECO:0000256" key="6">
    <source>
        <dbReference type="ARBA" id="ARBA00023242"/>
    </source>
</evidence>
<organism evidence="10 11">
    <name type="scientific">Nepenthes gracilis</name>
    <name type="common">Slender pitcher plant</name>
    <dbReference type="NCBI Taxonomy" id="150966"/>
    <lineage>
        <taxon>Eukaryota</taxon>
        <taxon>Viridiplantae</taxon>
        <taxon>Streptophyta</taxon>
        <taxon>Embryophyta</taxon>
        <taxon>Tracheophyta</taxon>
        <taxon>Spermatophyta</taxon>
        <taxon>Magnoliopsida</taxon>
        <taxon>eudicotyledons</taxon>
        <taxon>Gunneridae</taxon>
        <taxon>Pentapetalae</taxon>
        <taxon>Caryophyllales</taxon>
        <taxon>Nepenthaceae</taxon>
        <taxon>Nepenthes</taxon>
    </lineage>
</organism>
<dbReference type="InterPro" id="IPR017888">
    <property type="entry name" value="CYC/TB1_R_domain"/>
</dbReference>
<evidence type="ECO:0000256" key="5">
    <source>
        <dbReference type="ARBA" id="ARBA00023163"/>
    </source>
</evidence>
<evidence type="ECO:0000256" key="1">
    <source>
        <dbReference type="ARBA" id="ARBA00004123"/>
    </source>
</evidence>
<feature type="domain" description="TCP" evidence="8">
    <location>
        <begin position="127"/>
        <end position="185"/>
    </location>
</feature>
<sequence length="455" mass="50618">MFPSNITCSLQNPFEYSSIDESPNTYFLNFPAQLLGDDELLMGDLLHHQHHHQQHTSGAAASTALPQAPEVGTKNSNRAATAKHHHKDKENAVEEAVIVEEKTPVTGKKKRSTSTRQLGAPRRRTGKKDRHSKINTAQGPRDRRMRLSLQIARKFFDLQDMLGFDKASKTIEWLFTKSKAAIKDLTASLPQKKNTSCRSVSSAASECMGEAMEESEKDLSRRNKSAQQGALHHHLSLARESRDKARARARQRTREKILLKEIEKSKQSFAETNPDNYNNNNLEKLGSSSTTTPETGEESAGCRSQELTSSVEISAAATALAVEVENCSSCNNHQSLDHQKATVAIMERLLGTSRSASIFDYHHHEALPVCNGTRSNDYNFLGLPGNWIAENARNISSGYSAAVMNIISTPLHQDQNPNSNLFMASSPGIYLQPQYPQNQIFNNNYLYANRDRSSL</sequence>
<feature type="domain" description="R" evidence="9">
    <location>
        <begin position="239"/>
        <end position="256"/>
    </location>
</feature>
<dbReference type="GO" id="GO:2000032">
    <property type="term" value="P:regulation of secondary shoot formation"/>
    <property type="evidence" value="ECO:0007669"/>
    <property type="project" value="TreeGrafter"/>
</dbReference>
<dbReference type="AlphaFoldDB" id="A0AAD3TCC9"/>
<evidence type="ECO:0000256" key="2">
    <source>
        <dbReference type="ARBA" id="ARBA00022473"/>
    </source>
</evidence>
<feature type="compositionally biased region" description="Basic residues" evidence="7">
    <location>
        <begin position="121"/>
        <end position="133"/>
    </location>
</feature>
<dbReference type="InterPro" id="IPR017887">
    <property type="entry name" value="TF_TCP_subgr"/>
</dbReference>
<evidence type="ECO:0000259" key="9">
    <source>
        <dbReference type="PROSITE" id="PS51370"/>
    </source>
</evidence>
<evidence type="ECO:0000256" key="4">
    <source>
        <dbReference type="ARBA" id="ARBA00023125"/>
    </source>
</evidence>
<dbReference type="PROSITE" id="PS51370">
    <property type="entry name" value="R"/>
    <property type="match status" value="1"/>
</dbReference>
<dbReference type="GO" id="GO:0003700">
    <property type="term" value="F:DNA-binding transcription factor activity"/>
    <property type="evidence" value="ECO:0007669"/>
    <property type="project" value="InterPro"/>
</dbReference>
<dbReference type="PANTHER" id="PTHR31072">
    <property type="entry name" value="TRANSCRIPTION FACTOR TCP4-RELATED"/>
    <property type="match status" value="1"/>
</dbReference>
<evidence type="ECO:0000313" key="10">
    <source>
        <dbReference type="EMBL" id="GMH27530.1"/>
    </source>
</evidence>
<feature type="compositionally biased region" description="Low complexity" evidence="7">
    <location>
        <begin position="286"/>
        <end position="301"/>
    </location>
</feature>
<keyword evidence="4" id="KW-0238">DNA-binding</keyword>
<reference evidence="10" key="1">
    <citation type="submission" date="2023-05" db="EMBL/GenBank/DDBJ databases">
        <title>Nepenthes gracilis genome sequencing.</title>
        <authorList>
            <person name="Fukushima K."/>
        </authorList>
    </citation>
    <scope>NUCLEOTIDE SEQUENCE</scope>
    <source>
        <strain evidence="10">SING2019-196</strain>
    </source>
</reference>
<dbReference type="InterPro" id="IPR005333">
    <property type="entry name" value="Transcription_factor_TCP"/>
</dbReference>
<name>A0AAD3TCC9_NEPGR</name>
<dbReference type="EMBL" id="BSYO01000033">
    <property type="protein sequence ID" value="GMH27530.1"/>
    <property type="molecule type" value="Genomic_DNA"/>
</dbReference>
<feature type="region of interest" description="Disordered" evidence="7">
    <location>
        <begin position="269"/>
        <end position="307"/>
    </location>
</feature>
<keyword evidence="5" id="KW-0804">Transcription</keyword>
<feature type="compositionally biased region" description="Basic and acidic residues" evidence="7">
    <location>
        <begin position="237"/>
        <end position="254"/>
    </location>
</feature>
<evidence type="ECO:0000256" key="3">
    <source>
        <dbReference type="ARBA" id="ARBA00023015"/>
    </source>
</evidence>
<dbReference type="Pfam" id="PF03634">
    <property type="entry name" value="TCP"/>
    <property type="match status" value="1"/>
</dbReference>
<dbReference type="GO" id="GO:0005634">
    <property type="term" value="C:nucleus"/>
    <property type="evidence" value="ECO:0007669"/>
    <property type="project" value="UniProtKB-SubCell"/>
</dbReference>
<dbReference type="PANTHER" id="PTHR31072:SF87">
    <property type="entry name" value="TRANSCRIPTION FACTOR TCP12"/>
    <property type="match status" value="1"/>
</dbReference>
<comment type="subcellular location">
    <subcellularLocation>
        <location evidence="1">Nucleus</location>
    </subcellularLocation>
</comment>
<dbReference type="GO" id="GO:0043565">
    <property type="term" value="F:sequence-specific DNA binding"/>
    <property type="evidence" value="ECO:0007669"/>
    <property type="project" value="TreeGrafter"/>
</dbReference>
<dbReference type="Proteomes" id="UP001279734">
    <property type="component" value="Unassembled WGS sequence"/>
</dbReference>
<comment type="caution">
    <text evidence="10">The sequence shown here is derived from an EMBL/GenBank/DDBJ whole genome shotgun (WGS) entry which is preliminary data.</text>
</comment>
<keyword evidence="6" id="KW-0539">Nucleus</keyword>
<evidence type="ECO:0000259" key="8">
    <source>
        <dbReference type="PROSITE" id="PS51369"/>
    </source>
</evidence>
<feature type="compositionally biased region" description="Polar residues" evidence="7">
    <location>
        <begin position="269"/>
        <end position="282"/>
    </location>
</feature>
<gene>
    <name evidence="10" type="ORF">Nepgr_029373</name>
</gene>
<dbReference type="PROSITE" id="PS51369">
    <property type="entry name" value="TCP"/>
    <property type="match status" value="1"/>
</dbReference>
<evidence type="ECO:0000256" key="7">
    <source>
        <dbReference type="SAM" id="MobiDB-lite"/>
    </source>
</evidence>
<keyword evidence="3" id="KW-0805">Transcription regulation</keyword>
<proteinExistence type="predicted"/>